<evidence type="ECO:0000313" key="3">
    <source>
        <dbReference type="Proteomes" id="UP001408356"/>
    </source>
</evidence>
<reference evidence="2 3" key="1">
    <citation type="journal article" date="2024" name="J. Plant Pathol.">
        <title>Sequence and assembly of the genome of Seiridium unicorne, isolate CBS 538.82, causal agent of cypress canker disease.</title>
        <authorList>
            <person name="Scali E."/>
            <person name="Rocca G.D."/>
            <person name="Danti R."/>
            <person name="Garbelotto M."/>
            <person name="Barberini S."/>
            <person name="Baroncelli R."/>
            <person name="Emiliani G."/>
        </authorList>
    </citation>
    <scope>NUCLEOTIDE SEQUENCE [LARGE SCALE GENOMIC DNA]</scope>
    <source>
        <strain evidence="2 3">BM-138-508</strain>
    </source>
</reference>
<proteinExistence type="predicted"/>
<evidence type="ECO:0000256" key="1">
    <source>
        <dbReference type="SAM" id="MobiDB-lite"/>
    </source>
</evidence>
<feature type="compositionally biased region" description="Low complexity" evidence="1">
    <location>
        <begin position="1"/>
        <end position="13"/>
    </location>
</feature>
<feature type="region of interest" description="Disordered" evidence="1">
    <location>
        <begin position="1"/>
        <end position="26"/>
    </location>
</feature>
<dbReference type="Proteomes" id="UP001408356">
    <property type="component" value="Unassembled WGS sequence"/>
</dbReference>
<name>A0ABR2VG90_9PEZI</name>
<accession>A0ABR2VG90</accession>
<evidence type="ECO:0000313" key="2">
    <source>
        <dbReference type="EMBL" id="KAK9425460.1"/>
    </source>
</evidence>
<sequence length="386" mass="43162">MTRRAASASASARQPRRPKRNAAAGGSSWDEPIYFDSPSALGHWLSANHSSKTELFVGYYKKHTGRAALTWSNAVDEALCWGWIDGVRRRIDEDRMAQRFTPRAKKSHWSRINVEKMALLEAAGRVQDPGKAAFALRTEENTAQMSFERDLILSDDFAKRLAASKAAATYFQGRTPGYRRQVTHWIMSAKRPETQERRLEELIENCANSLDPAYHQPARFQLVDISHHSIRRRSCSGAFQHLMRHAAAVSANGLNPCACRRISTSYARGAVASIQDQNIDGIFLPIRHNPLGGGTLDPFTTRVHQMNILPVVGIQVDVAKSGSFAPCRIPRGQLFRCPFVFHHSGRSGTNFSVMLSITGHDSANMLLYLLRRDNPDLITPSLRNMP</sequence>
<dbReference type="Pfam" id="PF13376">
    <property type="entry name" value="OmdA"/>
    <property type="match status" value="1"/>
</dbReference>
<organism evidence="2 3">
    <name type="scientific">Seiridium unicorne</name>
    <dbReference type="NCBI Taxonomy" id="138068"/>
    <lineage>
        <taxon>Eukaryota</taxon>
        <taxon>Fungi</taxon>
        <taxon>Dikarya</taxon>
        <taxon>Ascomycota</taxon>
        <taxon>Pezizomycotina</taxon>
        <taxon>Sordariomycetes</taxon>
        <taxon>Xylariomycetidae</taxon>
        <taxon>Amphisphaeriales</taxon>
        <taxon>Sporocadaceae</taxon>
        <taxon>Seiridium</taxon>
    </lineage>
</organism>
<dbReference type="EMBL" id="JARVKF010000016">
    <property type="protein sequence ID" value="KAK9425460.1"/>
    <property type="molecule type" value="Genomic_DNA"/>
</dbReference>
<comment type="caution">
    <text evidence="2">The sequence shown here is derived from an EMBL/GenBank/DDBJ whole genome shotgun (WGS) entry which is preliminary data.</text>
</comment>
<gene>
    <name evidence="2" type="ORF">SUNI508_12994</name>
</gene>
<keyword evidence="3" id="KW-1185">Reference proteome</keyword>
<protein>
    <submittedName>
        <fullName evidence="2">Uncharacterized protein</fullName>
    </submittedName>
</protein>